<dbReference type="GO" id="GO:0003677">
    <property type="term" value="F:DNA binding"/>
    <property type="evidence" value="ECO:0007669"/>
    <property type="project" value="UniProtKB-KW"/>
</dbReference>
<keyword evidence="2" id="KW-0680">Restriction system</keyword>
<dbReference type="InterPro" id="IPR044946">
    <property type="entry name" value="Restrct_endonuc_typeI_TRD_sf"/>
</dbReference>
<dbReference type="AlphaFoldDB" id="A0A1G5XUP2"/>
<dbReference type="PANTHER" id="PTHR30408:SF12">
    <property type="entry name" value="TYPE I RESTRICTION ENZYME MJAVIII SPECIFICITY SUBUNIT"/>
    <property type="match status" value="1"/>
</dbReference>
<accession>A0A1G5XUP2</accession>
<dbReference type="EMBL" id="FMXB01000046">
    <property type="protein sequence ID" value="SDA73656.1"/>
    <property type="molecule type" value="Genomic_DNA"/>
</dbReference>
<dbReference type="Pfam" id="PF01420">
    <property type="entry name" value="Methylase_S"/>
    <property type="match status" value="1"/>
</dbReference>
<keyword evidence="6" id="KW-1185">Reference proteome</keyword>
<name>A0A1G5XUP2_9EURY</name>
<dbReference type="Gene3D" id="3.90.220.20">
    <property type="entry name" value="DNA methylase specificity domains"/>
    <property type="match status" value="1"/>
</dbReference>
<dbReference type="Proteomes" id="UP000323439">
    <property type="component" value="Unassembled WGS sequence"/>
</dbReference>
<reference evidence="5 6" key="1">
    <citation type="submission" date="2016-10" db="EMBL/GenBank/DDBJ databases">
        <authorList>
            <person name="Varghese N."/>
            <person name="Submissions S."/>
        </authorList>
    </citation>
    <scope>NUCLEOTIDE SEQUENCE [LARGE SCALE GENOMIC DNA]</scope>
    <source>
        <strain evidence="5 6">DSM 16643</strain>
    </source>
</reference>
<dbReference type="OrthoDB" id="78303at2157"/>
<evidence type="ECO:0000256" key="3">
    <source>
        <dbReference type="ARBA" id="ARBA00023125"/>
    </source>
</evidence>
<dbReference type="PANTHER" id="PTHR30408">
    <property type="entry name" value="TYPE-1 RESTRICTION ENZYME ECOKI SPECIFICITY PROTEIN"/>
    <property type="match status" value="1"/>
</dbReference>
<feature type="domain" description="Type I restriction modification DNA specificity" evidence="4">
    <location>
        <begin position="15"/>
        <end position="202"/>
    </location>
</feature>
<dbReference type="GO" id="GO:0009307">
    <property type="term" value="P:DNA restriction-modification system"/>
    <property type="evidence" value="ECO:0007669"/>
    <property type="project" value="UniProtKB-KW"/>
</dbReference>
<evidence type="ECO:0000313" key="6">
    <source>
        <dbReference type="Proteomes" id="UP000323439"/>
    </source>
</evidence>
<keyword evidence="3" id="KW-0238">DNA-binding</keyword>
<protein>
    <submittedName>
        <fullName evidence="5">Type I restriction enzyme, S subunit</fullName>
    </submittedName>
</protein>
<sequence length="225" mass="26190">MYKDYFESFELENIPNDWEILNMESIINIYNGYSYKGNELQESNCAMVTIKNFNRDGSFRNDGFKEIVYSNKIKEYHFINENDVLISCTDVTQDADIIGNCIILLDKQNYNELIMSMDLVKIESTIPEINNFLLTTIFKSYSFKKHILGYVNGTTVLHLDKKGIKKFKIGLPKNLSEIKNISEIFEIIYKEIQCNHKEINKLVNLRDTLLPKLMSGKINVSEINI</sequence>
<evidence type="ECO:0000256" key="2">
    <source>
        <dbReference type="ARBA" id="ARBA00022747"/>
    </source>
</evidence>
<proteinExistence type="inferred from homology"/>
<comment type="similarity">
    <text evidence="1">Belongs to the type-I restriction system S methylase family.</text>
</comment>
<gene>
    <name evidence="5" type="ORF">SAMN02910315_02464</name>
</gene>
<evidence type="ECO:0000313" key="5">
    <source>
        <dbReference type="EMBL" id="SDA73656.1"/>
    </source>
</evidence>
<dbReference type="SUPFAM" id="SSF116734">
    <property type="entry name" value="DNA methylase specificity domain"/>
    <property type="match status" value="1"/>
</dbReference>
<organism evidence="5 6">
    <name type="scientific">Methanobrevibacter millerae</name>
    <dbReference type="NCBI Taxonomy" id="230361"/>
    <lineage>
        <taxon>Archaea</taxon>
        <taxon>Methanobacteriati</taxon>
        <taxon>Methanobacteriota</taxon>
        <taxon>Methanomada group</taxon>
        <taxon>Methanobacteria</taxon>
        <taxon>Methanobacteriales</taxon>
        <taxon>Methanobacteriaceae</taxon>
        <taxon>Methanobrevibacter</taxon>
    </lineage>
</organism>
<evidence type="ECO:0000256" key="1">
    <source>
        <dbReference type="ARBA" id="ARBA00010923"/>
    </source>
</evidence>
<evidence type="ECO:0000259" key="4">
    <source>
        <dbReference type="Pfam" id="PF01420"/>
    </source>
</evidence>
<dbReference type="InterPro" id="IPR000055">
    <property type="entry name" value="Restrct_endonuc_typeI_TRD"/>
</dbReference>
<dbReference type="InterPro" id="IPR052021">
    <property type="entry name" value="Type-I_RS_S_subunit"/>
</dbReference>